<name>A0A0V1MEZ4_9BILA</name>
<comment type="caution">
    <text evidence="1">The sequence shown here is derived from an EMBL/GenBank/DDBJ whole genome shotgun (WGS) entry which is preliminary data.</text>
</comment>
<protein>
    <submittedName>
        <fullName evidence="1">Uncharacterized protein</fullName>
    </submittedName>
</protein>
<organism evidence="1 2">
    <name type="scientific">Trichinella papuae</name>
    <dbReference type="NCBI Taxonomy" id="268474"/>
    <lineage>
        <taxon>Eukaryota</taxon>
        <taxon>Metazoa</taxon>
        <taxon>Ecdysozoa</taxon>
        <taxon>Nematoda</taxon>
        <taxon>Enoplea</taxon>
        <taxon>Dorylaimia</taxon>
        <taxon>Trichinellida</taxon>
        <taxon>Trichinellidae</taxon>
        <taxon>Trichinella</taxon>
    </lineage>
</organism>
<evidence type="ECO:0000313" key="1">
    <source>
        <dbReference type="EMBL" id="KRZ70143.1"/>
    </source>
</evidence>
<dbReference type="AlphaFoldDB" id="A0A0V1MEZ4"/>
<dbReference type="OrthoDB" id="5920293at2759"/>
<accession>A0A0V1MEZ4</accession>
<dbReference type="EMBL" id="JYDO01000119">
    <property type="protein sequence ID" value="KRZ70143.1"/>
    <property type="molecule type" value="Genomic_DNA"/>
</dbReference>
<keyword evidence="2" id="KW-1185">Reference proteome</keyword>
<dbReference type="Proteomes" id="UP000054843">
    <property type="component" value="Unassembled WGS sequence"/>
</dbReference>
<reference evidence="1 2" key="1">
    <citation type="submission" date="2015-01" db="EMBL/GenBank/DDBJ databases">
        <title>Evolution of Trichinella species and genotypes.</title>
        <authorList>
            <person name="Korhonen P.K."/>
            <person name="Edoardo P."/>
            <person name="Giuseppe L.R."/>
            <person name="Gasser R.B."/>
        </authorList>
    </citation>
    <scope>NUCLEOTIDE SEQUENCE [LARGE SCALE GENOMIC DNA]</scope>
    <source>
        <strain evidence="1">ISS1980</strain>
    </source>
</reference>
<gene>
    <name evidence="1" type="ORF">T10_5842</name>
</gene>
<sequence>MYLRLVDATTAVSKVIAQKGSSVKVGFSLVYYDCKENAKNILGKLSTAEKHELKLFHTAVSFLFFDYELGRHAAKLPCALLHYVIDASCCTSSIEISCCVFDCASKFVSSMLRIERWVA</sequence>
<evidence type="ECO:0000313" key="2">
    <source>
        <dbReference type="Proteomes" id="UP000054843"/>
    </source>
</evidence>
<proteinExistence type="predicted"/>